<evidence type="ECO:0000256" key="1">
    <source>
        <dbReference type="ARBA" id="ARBA00004613"/>
    </source>
</evidence>
<evidence type="ECO:0000256" key="4">
    <source>
        <dbReference type="ARBA" id="ARBA00022729"/>
    </source>
</evidence>
<reference evidence="5" key="2">
    <citation type="submission" date="2020-11" db="EMBL/GenBank/DDBJ databases">
        <authorList>
            <person name="McCartney M.A."/>
            <person name="Auch B."/>
            <person name="Kono T."/>
            <person name="Mallez S."/>
            <person name="Becker A."/>
            <person name="Gohl D.M."/>
            <person name="Silverstein K.A.T."/>
            <person name="Koren S."/>
            <person name="Bechman K.B."/>
            <person name="Herman A."/>
            <person name="Abrahante J.E."/>
            <person name="Garbe J."/>
        </authorList>
    </citation>
    <scope>NUCLEOTIDE SEQUENCE</scope>
    <source>
        <strain evidence="5">Duluth1</strain>
        <tissue evidence="5">Whole animal</tissue>
    </source>
</reference>
<keyword evidence="4" id="KW-0732">Signal</keyword>
<dbReference type="Proteomes" id="UP000828390">
    <property type="component" value="Unassembled WGS sequence"/>
</dbReference>
<dbReference type="InterPro" id="IPR029034">
    <property type="entry name" value="Cystine-knot_cytokine"/>
</dbReference>
<name>A0A9D4N1Y6_DREPO</name>
<dbReference type="Pfam" id="PF06083">
    <property type="entry name" value="IL17"/>
    <property type="match status" value="1"/>
</dbReference>
<evidence type="ECO:0000256" key="3">
    <source>
        <dbReference type="ARBA" id="ARBA00022525"/>
    </source>
</evidence>
<organism evidence="5 6">
    <name type="scientific">Dreissena polymorpha</name>
    <name type="common">Zebra mussel</name>
    <name type="synonym">Mytilus polymorpha</name>
    <dbReference type="NCBI Taxonomy" id="45954"/>
    <lineage>
        <taxon>Eukaryota</taxon>
        <taxon>Metazoa</taxon>
        <taxon>Spiralia</taxon>
        <taxon>Lophotrochozoa</taxon>
        <taxon>Mollusca</taxon>
        <taxon>Bivalvia</taxon>
        <taxon>Autobranchia</taxon>
        <taxon>Heteroconchia</taxon>
        <taxon>Euheterodonta</taxon>
        <taxon>Imparidentia</taxon>
        <taxon>Neoheterodontei</taxon>
        <taxon>Myida</taxon>
        <taxon>Dreissenoidea</taxon>
        <taxon>Dreissenidae</taxon>
        <taxon>Dreissena</taxon>
    </lineage>
</organism>
<evidence type="ECO:0000313" key="6">
    <source>
        <dbReference type="Proteomes" id="UP000828390"/>
    </source>
</evidence>
<keyword evidence="3" id="KW-0964">Secreted</keyword>
<dbReference type="EMBL" id="JAIWYP010000001">
    <property type="protein sequence ID" value="KAH3886300.1"/>
    <property type="molecule type" value="Genomic_DNA"/>
</dbReference>
<dbReference type="GO" id="GO:0005125">
    <property type="term" value="F:cytokine activity"/>
    <property type="evidence" value="ECO:0007669"/>
    <property type="project" value="InterPro"/>
</dbReference>
<protein>
    <submittedName>
        <fullName evidence="5">Uncharacterized protein</fullName>
    </submittedName>
</protein>
<proteinExistence type="inferred from homology"/>
<dbReference type="Gene3D" id="2.10.90.10">
    <property type="entry name" value="Cystine-knot cytokines"/>
    <property type="match status" value="1"/>
</dbReference>
<sequence length="144" mass="16490">MRGENSFNIISQYRESVQKEVQRTKNNKQISNLKPASQFTTLISGETKCRKINAGAACPHHIVMDYDEDREPQMLAMARCSCVRCRDHINEATKCKPVMNYIPVIRRSCERPRGGVRQGVKEYRYFKDLQAVPVGCTCVHPQSL</sequence>
<gene>
    <name evidence="5" type="ORF">DPMN_010303</name>
</gene>
<evidence type="ECO:0000256" key="2">
    <source>
        <dbReference type="ARBA" id="ARBA00007236"/>
    </source>
</evidence>
<dbReference type="AlphaFoldDB" id="A0A9D4N1Y6"/>
<reference evidence="5" key="1">
    <citation type="journal article" date="2019" name="bioRxiv">
        <title>The Genome of the Zebra Mussel, Dreissena polymorpha: A Resource for Invasive Species Research.</title>
        <authorList>
            <person name="McCartney M.A."/>
            <person name="Auch B."/>
            <person name="Kono T."/>
            <person name="Mallez S."/>
            <person name="Zhang Y."/>
            <person name="Obille A."/>
            <person name="Becker A."/>
            <person name="Abrahante J.E."/>
            <person name="Garbe J."/>
            <person name="Badalamenti J.P."/>
            <person name="Herman A."/>
            <person name="Mangelson H."/>
            <person name="Liachko I."/>
            <person name="Sullivan S."/>
            <person name="Sone E.D."/>
            <person name="Koren S."/>
            <person name="Silverstein K.A.T."/>
            <person name="Beckman K.B."/>
            <person name="Gohl D.M."/>
        </authorList>
    </citation>
    <scope>NUCLEOTIDE SEQUENCE</scope>
    <source>
        <strain evidence="5">Duluth1</strain>
        <tissue evidence="5">Whole animal</tissue>
    </source>
</reference>
<comment type="caution">
    <text evidence="5">The sequence shown here is derived from an EMBL/GenBank/DDBJ whole genome shotgun (WGS) entry which is preliminary data.</text>
</comment>
<dbReference type="SUPFAM" id="SSF57501">
    <property type="entry name" value="Cystine-knot cytokines"/>
    <property type="match status" value="1"/>
</dbReference>
<accession>A0A9D4N1Y6</accession>
<comment type="similarity">
    <text evidence="2">Belongs to the IL-17 family.</text>
</comment>
<keyword evidence="6" id="KW-1185">Reference proteome</keyword>
<dbReference type="InterPro" id="IPR010345">
    <property type="entry name" value="IL-17_fam"/>
</dbReference>
<comment type="subcellular location">
    <subcellularLocation>
        <location evidence="1">Secreted</location>
    </subcellularLocation>
</comment>
<evidence type="ECO:0000313" key="5">
    <source>
        <dbReference type="EMBL" id="KAH3886300.1"/>
    </source>
</evidence>
<dbReference type="GO" id="GO:0005576">
    <property type="term" value="C:extracellular region"/>
    <property type="evidence" value="ECO:0007669"/>
    <property type="project" value="UniProtKB-SubCell"/>
</dbReference>